<dbReference type="GO" id="GO:0016491">
    <property type="term" value="F:oxidoreductase activity"/>
    <property type="evidence" value="ECO:0007669"/>
    <property type="project" value="InterPro"/>
</dbReference>
<dbReference type="PANTHER" id="PTHR30543:SF21">
    <property type="entry name" value="NAD(P)H-DEPENDENT FMN REDUCTASE LOT6"/>
    <property type="match status" value="1"/>
</dbReference>
<dbReference type="Gene3D" id="3.40.50.360">
    <property type="match status" value="1"/>
</dbReference>
<dbReference type="RefSeq" id="WP_066519189.1">
    <property type="nucleotide sequence ID" value="NZ_AP017655.1"/>
</dbReference>
<evidence type="ECO:0000259" key="1">
    <source>
        <dbReference type="Pfam" id="PF03358"/>
    </source>
</evidence>
<keyword evidence="3" id="KW-1185">Reference proteome</keyword>
<dbReference type="AlphaFoldDB" id="A0A1E1EYK9"/>
<dbReference type="GO" id="GO:0005829">
    <property type="term" value="C:cytosol"/>
    <property type="evidence" value="ECO:0007669"/>
    <property type="project" value="TreeGrafter"/>
</dbReference>
<protein>
    <submittedName>
        <fullName evidence="2">FMN reductase</fullName>
    </submittedName>
</protein>
<dbReference type="EMBL" id="AP017655">
    <property type="protein sequence ID" value="BAV63321.1"/>
    <property type="molecule type" value="Genomic_DNA"/>
</dbReference>
<dbReference type="GO" id="GO:0010181">
    <property type="term" value="F:FMN binding"/>
    <property type="evidence" value="ECO:0007669"/>
    <property type="project" value="TreeGrafter"/>
</dbReference>
<proteinExistence type="predicted"/>
<gene>
    <name evidence="2" type="ORF">SCLO_1002810</name>
</gene>
<dbReference type="Proteomes" id="UP000218272">
    <property type="component" value="Chromosome SCLO_1"/>
</dbReference>
<dbReference type="Pfam" id="PF03358">
    <property type="entry name" value="FMN_red"/>
    <property type="match status" value="1"/>
</dbReference>
<organism evidence="2 3">
    <name type="scientific">Sphingobium cloacae</name>
    <dbReference type="NCBI Taxonomy" id="120107"/>
    <lineage>
        <taxon>Bacteria</taxon>
        <taxon>Pseudomonadati</taxon>
        <taxon>Pseudomonadota</taxon>
        <taxon>Alphaproteobacteria</taxon>
        <taxon>Sphingomonadales</taxon>
        <taxon>Sphingomonadaceae</taxon>
        <taxon>Sphingobium</taxon>
    </lineage>
</organism>
<evidence type="ECO:0000313" key="2">
    <source>
        <dbReference type="EMBL" id="BAV63321.1"/>
    </source>
</evidence>
<reference evidence="2 3" key="1">
    <citation type="submission" date="2016-10" db="EMBL/GenBank/DDBJ databases">
        <title>Complete Genome Sequence of the Nonylphenol-Degrading Bacterium Sphingobium cloacae JCM 10874T.</title>
        <authorList>
            <person name="Ootsuka M."/>
            <person name="Nishizawa T."/>
            <person name="Ohta H."/>
        </authorList>
    </citation>
    <scope>NUCLEOTIDE SEQUENCE [LARGE SCALE GENOMIC DNA]</scope>
    <source>
        <strain evidence="2 3">JCM 10874</strain>
    </source>
</reference>
<feature type="domain" description="NADPH-dependent FMN reductase-like" evidence="1">
    <location>
        <begin position="6"/>
        <end position="148"/>
    </location>
</feature>
<dbReference type="InterPro" id="IPR029039">
    <property type="entry name" value="Flavoprotein-like_sf"/>
</dbReference>
<dbReference type="InterPro" id="IPR050712">
    <property type="entry name" value="NAD(P)H-dep_reductase"/>
</dbReference>
<dbReference type="SUPFAM" id="SSF52218">
    <property type="entry name" value="Flavoproteins"/>
    <property type="match status" value="1"/>
</dbReference>
<dbReference type="OrthoDB" id="9812295at2"/>
<dbReference type="InterPro" id="IPR005025">
    <property type="entry name" value="FMN_Rdtase-like_dom"/>
</dbReference>
<name>A0A1E1EYK9_9SPHN</name>
<evidence type="ECO:0000313" key="3">
    <source>
        <dbReference type="Proteomes" id="UP000218272"/>
    </source>
</evidence>
<accession>A0A1E1EYK9</accession>
<sequence length="196" mass="22034">MPSKLKIAVIPSTTRPTRFADRPAKWLLDIAATRNDATFEFVDLRDYPMPFFEDETSPMWAPPADETAVRWGQKIAEYDGFIFLTAEYNHGIPAVLKNALDYAYNEFVRKPATFVGYGGVGAARAVEQLRLVLAEMQVASLKHTVHINAGEFIAMLRDGKDFADFPYLDDTVGPMLDNLVWWASALKAGRDSRNQE</sequence>
<dbReference type="PANTHER" id="PTHR30543">
    <property type="entry name" value="CHROMATE REDUCTASE"/>
    <property type="match status" value="1"/>
</dbReference>
<dbReference type="KEGG" id="sclo:SCLO_1002810"/>